<protein>
    <recommendedName>
        <fullName evidence="5">Phosphoglycerate mutase-like protein</fullName>
    </recommendedName>
</protein>
<evidence type="ECO:0000256" key="2">
    <source>
        <dbReference type="SAM" id="Phobius"/>
    </source>
</evidence>
<keyword evidence="4" id="KW-1185">Reference proteome</keyword>
<gene>
    <name evidence="3" type="ORF">HMN09_01055000</name>
</gene>
<dbReference type="PANTHER" id="PTHR11567">
    <property type="entry name" value="ACID PHOSPHATASE-RELATED"/>
    <property type="match status" value="1"/>
</dbReference>
<dbReference type="GO" id="GO:0016791">
    <property type="term" value="F:phosphatase activity"/>
    <property type="evidence" value="ECO:0007669"/>
    <property type="project" value="TreeGrafter"/>
</dbReference>
<dbReference type="PANTHER" id="PTHR11567:SF142">
    <property type="entry name" value="PHOSPHOGLYCERATE MUTASE-LIKE PROTEIN"/>
    <property type="match status" value="1"/>
</dbReference>
<name>A0A8H6W223_MYCCL</name>
<dbReference type="InterPro" id="IPR050645">
    <property type="entry name" value="Histidine_acid_phosphatase"/>
</dbReference>
<dbReference type="Pfam" id="PF00328">
    <property type="entry name" value="His_Phos_2"/>
    <property type="match status" value="1"/>
</dbReference>
<dbReference type="AlphaFoldDB" id="A0A8H6W223"/>
<dbReference type="Proteomes" id="UP000613580">
    <property type="component" value="Unassembled WGS sequence"/>
</dbReference>
<comment type="similarity">
    <text evidence="1">Belongs to the histidine acid phosphatase family.</text>
</comment>
<proteinExistence type="inferred from homology"/>
<dbReference type="InterPro" id="IPR029033">
    <property type="entry name" value="His_PPase_superfam"/>
</dbReference>
<sequence>MSSSTTSSDGKLLGVLVLTRHGDRAGFYQDPTTYTATGTIITPLGTQQEFQLGQLLRSMYLNSSSPLNIPGLNDTIVNQNQIDVRADAGGELGVIYDSAVALLQGLFPATANYTTDLANGTDIEGALGGYQYIPIQSVEPNLDVSLEGYTDCNTFTDATTAFYNSAEFKQKANESAAFLAMLPPYLDGRPTTLENMYNIYDFMNVQSIHNAAFAKVLPPTFLAQAATLASWHEYNVFTSPQLDGPGNIAGRTVLPNIINGLRNIANQTNPILFAYQSLAYKPFLSLFNMTGVAQTYPQLANLVNYAAAVTMEVRQPSDGSEPVIRFSFKNGTDAEFVQYNLIGADGDVTISALANHVNSALVNTTAQWCTVCNNTQDRGCGALTEAANAALASASASSSGHGHQRISPVGAGFLGAGLAVAVMLAMFGMLAFLGCLVVGRGTGKRRKARAASPDAAESEEKA</sequence>
<dbReference type="OrthoDB" id="258392at2759"/>
<dbReference type="InterPro" id="IPR000560">
    <property type="entry name" value="His_Pase_clade-2"/>
</dbReference>
<dbReference type="Gene3D" id="3.40.50.1240">
    <property type="entry name" value="Phosphoglycerate mutase-like"/>
    <property type="match status" value="1"/>
</dbReference>
<comment type="caution">
    <text evidence="3">The sequence shown here is derived from an EMBL/GenBank/DDBJ whole genome shotgun (WGS) entry which is preliminary data.</text>
</comment>
<dbReference type="EMBL" id="JACAZE010000016">
    <property type="protein sequence ID" value="KAF7296484.1"/>
    <property type="molecule type" value="Genomic_DNA"/>
</dbReference>
<keyword evidence="2" id="KW-0812">Transmembrane</keyword>
<evidence type="ECO:0008006" key="5">
    <source>
        <dbReference type="Google" id="ProtNLM"/>
    </source>
</evidence>
<evidence type="ECO:0000313" key="3">
    <source>
        <dbReference type="EMBL" id="KAF7296484.1"/>
    </source>
</evidence>
<dbReference type="SUPFAM" id="SSF53254">
    <property type="entry name" value="Phosphoglycerate mutase-like"/>
    <property type="match status" value="1"/>
</dbReference>
<keyword evidence="2" id="KW-1133">Transmembrane helix</keyword>
<keyword evidence="2" id="KW-0472">Membrane</keyword>
<evidence type="ECO:0000256" key="1">
    <source>
        <dbReference type="ARBA" id="ARBA00005375"/>
    </source>
</evidence>
<evidence type="ECO:0000313" key="4">
    <source>
        <dbReference type="Proteomes" id="UP000613580"/>
    </source>
</evidence>
<organism evidence="3 4">
    <name type="scientific">Mycena chlorophos</name>
    <name type="common">Agaric fungus</name>
    <name type="synonym">Agaricus chlorophos</name>
    <dbReference type="NCBI Taxonomy" id="658473"/>
    <lineage>
        <taxon>Eukaryota</taxon>
        <taxon>Fungi</taxon>
        <taxon>Dikarya</taxon>
        <taxon>Basidiomycota</taxon>
        <taxon>Agaricomycotina</taxon>
        <taxon>Agaricomycetes</taxon>
        <taxon>Agaricomycetidae</taxon>
        <taxon>Agaricales</taxon>
        <taxon>Marasmiineae</taxon>
        <taxon>Mycenaceae</taxon>
        <taxon>Mycena</taxon>
    </lineage>
</organism>
<accession>A0A8H6W223</accession>
<dbReference type="CDD" id="cd07061">
    <property type="entry name" value="HP_HAP_like"/>
    <property type="match status" value="1"/>
</dbReference>
<reference evidence="3" key="1">
    <citation type="submission" date="2020-05" db="EMBL/GenBank/DDBJ databases">
        <title>Mycena genomes resolve the evolution of fungal bioluminescence.</title>
        <authorList>
            <person name="Tsai I.J."/>
        </authorList>
    </citation>
    <scope>NUCLEOTIDE SEQUENCE</scope>
    <source>
        <strain evidence="3">110903Hualien_Pintung</strain>
    </source>
</reference>
<feature type="transmembrane region" description="Helical" evidence="2">
    <location>
        <begin position="413"/>
        <end position="439"/>
    </location>
</feature>